<feature type="transmembrane region" description="Helical" evidence="5">
    <location>
        <begin position="153"/>
        <end position="175"/>
    </location>
</feature>
<dbReference type="InterPro" id="IPR036259">
    <property type="entry name" value="MFS_trans_sf"/>
</dbReference>
<sequence>MIPESLVTEKKDIEKIGILLWISFGLCFLCNISAGLLSTLMSVYLPVVVKDLSQEVKADELNYISAYINSLYIAGWAIGGFAWGFISDTIGRVRALALSTGIFGLFTVLISFAPSWEWVVVFRLLSGLAVGGILVITPTLLSEIWPVKSRAVIIGIDSIGFPIGIFSSGLVNVLVSDWHSAFLIGIVPVGIAILSLRALQESHDWQKTKSKVYTSNAGENIAYKRNLIKGAIIFGSMLIGLWGMFSWIPTWVQSLLTASDGQAERGIAMMLLGAGGLTGGFISGWVSNSLGVRKSMMLCFAGCILMSFLLFGLNTTFSKVIYIELAVLSLFFGISQGLLSIYIPQLFPVHIRGTYTGICFNIGRIVTAFAIFFVAVMVTGLGGYGNALLTFAGIFVAGFITISLMKNETKNN</sequence>
<organism evidence="7 8">
    <name type="scientific">Ohtaekwangia koreensis</name>
    <dbReference type="NCBI Taxonomy" id="688867"/>
    <lineage>
        <taxon>Bacteria</taxon>
        <taxon>Pseudomonadati</taxon>
        <taxon>Bacteroidota</taxon>
        <taxon>Cytophagia</taxon>
        <taxon>Cytophagales</taxon>
        <taxon>Fulvivirgaceae</taxon>
        <taxon>Ohtaekwangia</taxon>
    </lineage>
</organism>
<dbReference type="GO" id="GO:0046943">
    <property type="term" value="F:carboxylic acid transmembrane transporter activity"/>
    <property type="evidence" value="ECO:0007669"/>
    <property type="project" value="TreeGrafter"/>
</dbReference>
<evidence type="ECO:0000259" key="6">
    <source>
        <dbReference type="PROSITE" id="PS50850"/>
    </source>
</evidence>
<feature type="transmembrane region" description="Helical" evidence="5">
    <location>
        <begin position="93"/>
        <end position="114"/>
    </location>
</feature>
<evidence type="ECO:0000256" key="2">
    <source>
        <dbReference type="ARBA" id="ARBA00022692"/>
    </source>
</evidence>
<feature type="domain" description="Major facilitator superfamily (MFS) profile" evidence="6">
    <location>
        <begin position="19"/>
        <end position="410"/>
    </location>
</feature>
<evidence type="ECO:0000256" key="3">
    <source>
        <dbReference type="ARBA" id="ARBA00022989"/>
    </source>
</evidence>
<accession>A0A1T5KNB6</accession>
<dbReference type="Gene3D" id="1.20.1250.20">
    <property type="entry name" value="MFS general substrate transporter like domains"/>
    <property type="match status" value="2"/>
</dbReference>
<feature type="transmembrane region" description="Helical" evidence="5">
    <location>
        <begin position="18"/>
        <end position="44"/>
    </location>
</feature>
<dbReference type="InterPro" id="IPR011701">
    <property type="entry name" value="MFS"/>
</dbReference>
<evidence type="ECO:0000256" key="5">
    <source>
        <dbReference type="SAM" id="Phobius"/>
    </source>
</evidence>
<gene>
    <name evidence="7" type="ORF">SAMN05660236_2377</name>
</gene>
<dbReference type="PROSITE" id="PS50850">
    <property type="entry name" value="MFS"/>
    <property type="match status" value="1"/>
</dbReference>
<evidence type="ECO:0000256" key="1">
    <source>
        <dbReference type="ARBA" id="ARBA00004141"/>
    </source>
</evidence>
<feature type="transmembrane region" description="Helical" evidence="5">
    <location>
        <begin position="321"/>
        <end position="343"/>
    </location>
</feature>
<feature type="transmembrane region" description="Helical" evidence="5">
    <location>
        <begin position="267"/>
        <end position="286"/>
    </location>
</feature>
<comment type="subcellular location">
    <subcellularLocation>
        <location evidence="1">Membrane</location>
        <topology evidence="1">Multi-pass membrane protein</topology>
    </subcellularLocation>
</comment>
<dbReference type="AlphaFoldDB" id="A0A1T5KNB6"/>
<dbReference type="InterPro" id="IPR020846">
    <property type="entry name" value="MFS_dom"/>
</dbReference>
<keyword evidence="4 5" id="KW-0472">Membrane</keyword>
<evidence type="ECO:0000256" key="4">
    <source>
        <dbReference type="ARBA" id="ARBA00023136"/>
    </source>
</evidence>
<keyword evidence="8" id="KW-1185">Reference proteome</keyword>
<dbReference type="InterPro" id="IPR005829">
    <property type="entry name" value="Sugar_transporter_CS"/>
</dbReference>
<evidence type="ECO:0000313" key="8">
    <source>
        <dbReference type="Proteomes" id="UP000190961"/>
    </source>
</evidence>
<proteinExistence type="predicted"/>
<name>A0A1T5KNB6_9BACT</name>
<feature type="transmembrane region" description="Helical" evidence="5">
    <location>
        <begin position="384"/>
        <end position="405"/>
    </location>
</feature>
<keyword evidence="2 5" id="KW-0812">Transmembrane</keyword>
<dbReference type="STRING" id="688867.SAMN05660236_2377"/>
<dbReference type="Pfam" id="PF07690">
    <property type="entry name" value="MFS_1"/>
    <property type="match status" value="1"/>
</dbReference>
<dbReference type="Proteomes" id="UP000190961">
    <property type="component" value="Unassembled WGS sequence"/>
</dbReference>
<keyword evidence="3 5" id="KW-1133">Transmembrane helix</keyword>
<feature type="transmembrane region" description="Helical" evidence="5">
    <location>
        <begin position="181"/>
        <end position="199"/>
    </location>
</feature>
<protein>
    <submittedName>
        <fullName evidence="7">Sugar phosphate permease</fullName>
    </submittedName>
</protein>
<feature type="transmembrane region" description="Helical" evidence="5">
    <location>
        <begin position="355"/>
        <end position="378"/>
    </location>
</feature>
<dbReference type="PANTHER" id="PTHR23508:SF10">
    <property type="entry name" value="CARBOXYLIC ACID TRANSPORTER PROTEIN HOMOLOG"/>
    <property type="match status" value="1"/>
</dbReference>
<feature type="transmembrane region" description="Helical" evidence="5">
    <location>
        <begin position="64"/>
        <end position="86"/>
    </location>
</feature>
<feature type="transmembrane region" description="Helical" evidence="5">
    <location>
        <begin position="298"/>
        <end position="315"/>
    </location>
</feature>
<evidence type="ECO:0000313" key="7">
    <source>
        <dbReference type="EMBL" id="SKC64965.1"/>
    </source>
</evidence>
<reference evidence="7 8" key="1">
    <citation type="submission" date="2017-02" db="EMBL/GenBank/DDBJ databases">
        <authorList>
            <person name="Peterson S.W."/>
        </authorList>
    </citation>
    <scope>NUCLEOTIDE SEQUENCE [LARGE SCALE GENOMIC DNA]</scope>
    <source>
        <strain evidence="7 8">DSM 25262</strain>
    </source>
</reference>
<feature type="transmembrane region" description="Helical" evidence="5">
    <location>
        <begin position="120"/>
        <end position="141"/>
    </location>
</feature>
<dbReference type="GO" id="GO:0005886">
    <property type="term" value="C:plasma membrane"/>
    <property type="evidence" value="ECO:0007669"/>
    <property type="project" value="TreeGrafter"/>
</dbReference>
<dbReference type="EMBL" id="FUZU01000001">
    <property type="protein sequence ID" value="SKC64965.1"/>
    <property type="molecule type" value="Genomic_DNA"/>
</dbReference>
<dbReference type="CDD" id="cd17316">
    <property type="entry name" value="MFS_SV2_like"/>
    <property type="match status" value="1"/>
</dbReference>
<dbReference type="PROSITE" id="PS00217">
    <property type="entry name" value="SUGAR_TRANSPORT_2"/>
    <property type="match status" value="1"/>
</dbReference>
<dbReference type="PANTHER" id="PTHR23508">
    <property type="entry name" value="CARBOXYLIC ACID TRANSPORTER PROTEIN HOMOLOG"/>
    <property type="match status" value="1"/>
</dbReference>
<dbReference type="SUPFAM" id="SSF103473">
    <property type="entry name" value="MFS general substrate transporter"/>
    <property type="match status" value="1"/>
</dbReference>
<feature type="transmembrane region" description="Helical" evidence="5">
    <location>
        <begin position="227"/>
        <end position="247"/>
    </location>
</feature>